<dbReference type="InterPro" id="IPR043502">
    <property type="entry name" value="DNA/RNA_pol_sf"/>
</dbReference>
<evidence type="ECO:0000313" key="4">
    <source>
        <dbReference type="Proteomes" id="UP000668214"/>
    </source>
</evidence>
<dbReference type="Proteomes" id="UP000668214">
    <property type="component" value="Unassembled WGS sequence"/>
</dbReference>
<evidence type="ECO:0000256" key="1">
    <source>
        <dbReference type="ARBA" id="ARBA00012493"/>
    </source>
</evidence>
<name>A0A836F7R8_9HYME</name>
<dbReference type="PANTHER" id="PTHR37984">
    <property type="entry name" value="PROTEIN CBG26694"/>
    <property type="match status" value="1"/>
</dbReference>
<reference evidence="3" key="1">
    <citation type="submission" date="2020-02" db="EMBL/GenBank/DDBJ databases">
        <title>Relaxed selection underlies rapid genomic changes in the transitions from sociality to social parasitism in ants.</title>
        <authorList>
            <person name="Bi X."/>
        </authorList>
    </citation>
    <scope>NUCLEOTIDE SEQUENCE</scope>
    <source>
        <strain evidence="3">BGI-DK2014c</strain>
        <tissue evidence="3">Whole body</tissue>
    </source>
</reference>
<dbReference type="PROSITE" id="PS50994">
    <property type="entry name" value="INTEGRASE"/>
    <property type="match status" value="1"/>
</dbReference>
<proteinExistence type="predicted"/>
<dbReference type="EC" id="2.7.7.49" evidence="1"/>
<dbReference type="InterPro" id="IPR001584">
    <property type="entry name" value="Integrase_cat-core"/>
</dbReference>
<dbReference type="GO" id="GO:0003964">
    <property type="term" value="F:RNA-directed DNA polymerase activity"/>
    <property type="evidence" value="ECO:0007669"/>
    <property type="project" value="UniProtKB-EC"/>
</dbReference>
<gene>
    <name evidence="3" type="primary">Pol_9</name>
    <name evidence="3" type="ORF">G6Z78_0000068</name>
</gene>
<organism evidence="3 4">
    <name type="scientific">Pseudoatta argentina</name>
    <dbReference type="NCBI Taxonomy" id="621737"/>
    <lineage>
        <taxon>Eukaryota</taxon>
        <taxon>Metazoa</taxon>
        <taxon>Ecdysozoa</taxon>
        <taxon>Arthropoda</taxon>
        <taxon>Hexapoda</taxon>
        <taxon>Insecta</taxon>
        <taxon>Pterygota</taxon>
        <taxon>Neoptera</taxon>
        <taxon>Endopterygota</taxon>
        <taxon>Hymenoptera</taxon>
        <taxon>Apocrita</taxon>
        <taxon>Aculeata</taxon>
        <taxon>Formicoidea</taxon>
        <taxon>Formicidae</taxon>
        <taxon>Myrmicinae</taxon>
        <taxon>Pseudoatta</taxon>
    </lineage>
</organism>
<feature type="non-terminal residue" evidence="3">
    <location>
        <position position="241"/>
    </location>
</feature>
<dbReference type="InterPro" id="IPR043128">
    <property type="entry name" value="Rev_trsase/Diguanyl_cyclase"/>
</dbReference>
<dbReference type="AlphaFoldDB" id="A0A836F7R8"/>
<evidence type="ECO:0000259" key="2">
    <source>
        <dbReference type="PROSITE" id="PS50994"/>
    </source>
</evidence>
<dbReference type="SUPFAM" id="SSF56672">
    <property type="entry name" value="DNA/RNA polymerases"/>
    <property type="match status" value="1"/>
</dbReference>
<sequence>QVRSNKLAERLRKANLKLQPDKCEFLRKEETDPQNIHAVENFPRSNDPKGIKQFLDLAGYYRRFIPVFSKTTRPLTNLLKKDINFEWSNAQEQAFVYLKISLCTILDHKPLNILLPLKQTTAIDVASAFVSDFICVYGTLRAILTDQDSYSRKFHIMQFRTITYHLQSNGSIERSHHVLSEYLKQYVDRNNEWNEHLKLATFSYNTSVHEDTKFTPHELVLGRTARILTSDLVLPNDLNET</sequence>
<dbReference type="GO" id="GO:0003676">
    <property type="term" value="F:nucleic acid binding"/>
    <property type="evidence" value="ECO:0007669"/>
    <property type="project" value="InterPro"/>
</dbReference>
<feature type="non-terminal residue" evidence="3">
    <location>
        <position position="1"/>
    </location>
</feature>
<accession>A0A836F7R8</accession>
<dbReference type="FunFam" id="3.30.70.270:FF:000020">
    <property type="entry name" value="Transposon Tf2-6 polyprotein-like Protein"/>
    <property type="match status" value="1"/>
</dbReference>
<dbReference type="EMBL" id="JAANIA010001675">
    <property type="protein sequence ID" value="KAG5319556.1"/>
    <property type="molecule type" value="Genomic_DNA"/>
</dbReference>
<dbReference type="Gene3D" id="3.30.70.270">
    <property type="match status" value="1"/>
</dbReference>
<dbReference type="InterPro" id="IPR050951">
    <property type="entry name" value="Retrovirus_Pol_polyprotein"/>
</dbReference>
<dbReference type="Gene3D" id="3.30.420.10">
    <property type="entry name" value="Ribonuclease H-like superfamily/Ribonuclease H"/>
    <property type="match status" value="1"/>
</dbReference>
<dbReference type="InterPro" id="IPR036397">
    <property type="entry name" value="RNaseH_sf"/>
</dbReference>
<protein>
    <recommendedName>
        <fullName evidence="1">RNA-directed DNA polymerase</fullName>
        <ecNumber evidence="1">2.7.7.49</ecNumber>
    </recommendedName>
</protein>
<dbReference type="GO" id="GO:0015074">
    <property type="term" value="P:DNA integration"/>
    <property type="evidence" value="ECO:0007669"/>
    <property type="project" value="InterPro"/>
</dbReference>
<evidence type="ECO:0000313" key="3">
    <source>
        <dbReference type="EMBL" id="KAG5319556.1"/>
    </source>
</evidence>
<feature type="domain" description="Integrase catalytic" evidence="2">
    <location>
        <begin position="29"/>
        <end position="224"/>
    </location>
</feature>
<dbReference type="PANTHER" id="PTHR37984:SF5">
    <property type="entry name" value="PROTEIN NYNRIN-LIKE"/>
    <property type="match status" value="1"/>
</dbReference>
<dbReference type="SUPFAM" id="SSF53098">
    <property type="entry name" value="Ribonuclease H-like"/>
    <property type="match status" value="1"/>
</dbReference>
<dbReference type="GO" id="GO:0042575">
    <property type="term" value="C:DNA polymerase complex"/>
    <property type="evidence" value="ECO:0007669"/>
    <property type="project" value="UniProtKB-ARBA"/>
</dbReference>
<keyword evidence="4" id="KW-1185">Reference proteome</keyword>
<comment type="caution">
    <text evidence="3">The sequence shown here is derived from an EMBL/GenBank/DDBJ whole genome shotgun (WGS) entry which is preliminary data.</text>
</comment>
<dbReference type="InterPro" id="IPR012337">
    <property type="entry name" value="RNaseH-like_sf"/>
</dbReference>